<name>A0ABV2NHX2_9HYPH</name>
<comment type="caution">
    <text evidence="1">The sequence shown here is derived from an EMBL/GenBank/DDBJ whole genome shotgun (WGS) entry which is preliminary data.</text>
</comment>
<dbReference type="EMBL" id="JBEPNW010000002">
    <property type="protein sequence ID" value="MET3866110.1"/>
    <property type="molecule type" value="Genomic_DNA"/>
</dbReference>
<sequence length="49" mass="5199">MTQPTTTPTIPQTSIEIPLDALVAIVEAKNAELVELPVTGEVLPFPTVL</sequence>
<dbReference type="RefSeq" id="WP_160536115.1">
    <property type="nucleotide sequence ID" value="NZ_JAZBNP010000001.1"/>
</dbReference>
<evidence type="ECO:0000313" key="1">
    <source>
        <dbReference type="EMBL" id="MET3866110.1"/>
    </source>
</evidence>
<gene>
    <name evidence="1" type="ORF">ABIC20_003419</name>
</gene>
<evidence type="ECO:0000313" key="2">
    <source>
        <dbReference type="Proteomes" id="UP001549119"/>
    </source>
</evidence>
<accession>A0ABV2NHX2</accession>
<protein>
    <submittedName>
        <fullName evidence="1">Uncharacterized protein</fullName>
    </submittedName>
</protein>
<dbReference type="Proteomes" id="UP001549119">
    <property type="component" value="Unassembled WGS sequence"/>
</dbReference>
<proteinExistence type="predicted"/>
<organism evidence="1 2">
    <name type="scientific">Methylobacterium radiotolerans</name>
    <dbReference type="NCBI Taxonomy" id="31998"/>
    <lineage>
        <taxon>Bacteria</taxon>
        <taxon>Pseudomonadati</taxon>
        <taxon>Pseudomonadota</taxon>
        <taxon>Alphaproteobacteria</taxon>
        <taxon>Hyphomicrobiales</taxon>
        <taxon>Methylobacteriaceae</taxon>
        <taxon>Methylobacterium</taxon>
    </lineage>
</organism>
<keyword evidence="2" id="KW-1185">Reference proteome</keyword>
<reference evidence="1 2" key="1">
    <citation type="submission" date="2024-06" db="EMBL/GenBank/DDBJ databases">
        <title>Genomics of switchgrass bacterial isolates.</title>
        <authorList>
            <person name="Shade A."/>
        </authorList>
    </citation>
    <scope>NUCLEOTIDE SEQUENCE [LARGE SCALE GENOMIC DNA]</scope>
    <source>
        <strain evidence="1 2">PvP084</strain>
    </source>
</reference>